<protein>
    <submittedName>
        <fullName evidence="1">Uncharacterized protein</fullName>
    </submittedName>
</protein>
<accession>A0A4Y2LZU4</accession>
<proteinExistence type="predicted"/>
<gene>
    <name evidence="1" type="ORF">AVEN_155353_1</name>
</gene>
<organism evidence="1 2">
    <name type="scientific">Araneus ventricosus</name>
    <name type="common">Orbweaver spider</name>
    <name type="synonym">Epeira ventricosa</name>
    <dbReference type="NCBI Taxonomy" id="182803"/>
    <lineage>
        <taxon>Eukaryota</taxon>
        <taxon>Metazoa</taxon>
        <taxon>Ecdysozoa</taxon>
        <taxon>Arthropoda</taxon>
        <taxon>Chelicerata</taxon>
        <taxon>Arachnida</taxon>
        <taxon>Araneae</taxon>
        <taxon>Araneomorphae</taxon>
        <taxon>Entelegynae</taxon>
        <taxon>Araneoidea</taxon>
        <taxon>Araneidae</taxon>
        <taxon>Araneus</taxon>
    </lineage>
</organism>
<dbReference type="EMBL" id="BGPR01006437">
    <property type="protein sequence ID" value="GBN19016.1"/>
    <property type="molecule type" value="Genomic_DNA"/>
</dbReference>
<evidence type="ECO:0000313" key="1">
    <source>
        <dbReference type="EMBL" id="GBN19016.1"/>
    </source>
</evidence>
<name>A0A4Y2LZU4_ARAVE</name>
<dbReference type="AlphaFoldDB" id="A0A4Y2LZU4"/>
<sequence length="121" mass="14307">MVTKQVKSTNYKVHIRRRLGSIKGRRHRARYSSYIDVTRYLLTEQERSSGWRFYNERNENRKPVPQGRLGKEEKFGKVQKFIALEQSFPTCGTRTLGVLEGPFGGTRNQSCQWRKQEKVRN</sequence>
<keyword evidence="2" id="KW-1185">Reference proteome</keyword>
<comment type="caution">
    <text evidence="1">The sequence shown here is derived from an EMBL/GenBank/DDBJ whole genome shotgun (WGS) entry which is preliminary data.</text>
</comment>
<evidence type="ECO:0000313" key="2">
    <source>
        <dbReference type="Proteomes" id="UP000499080"/>
    </source>
</evidence>
<dbReference type="Proteomes" id="UP000499080">
    <property type="component" value="Unassembled WGS sequence"/>
</dbReference>
<reference evidence="1 2" key="1">
    <citation type="journal article" date="2019" name="Sci. Rep.">
        <title>Orb-weaving spider Araneus ventricosus genome elucidates the spidroin gene catalogue.</title>
        <authorList>
            <person name="Kono N."/>
            <person name="Nakamura H."/>
            <person name="Ohtoshi R."/>
            <person name="Moran D.A.P."/>
            <person name="Shinohara A."/>
            <person name="Yoshida Y."/>
            <person name="Fujiwara M."/>
            <person name="Mori M."/>
            <person name="Tomita M."/>
            <person name="Arakawa K."/>
        </authorList>
    </citation>
    <scope>NUCLEOTIDE SEQUENCE [LARGE SCALE GENOMIC DNA]</scope>
</reference>